<dbReference type="Proteomes" id="UP000232722">
    <property type="component" value="Unassembled WGS sequence"/>
</dbReference>
<protein>
    <submittedName>
        <fullName evidence="1">Uncharacterized protein</fullName>
    </submittedName>
</protein>
<accession>A0A2N0NFY3</accession>
<reference evidence="1 2" key="2">
    <citation type="submission" date="2017-09" db="EMBL/GenBank/DDBJ databases">
        <title>Extensive intraspecific genome diversity in a model arbuscular mycorrhizal fungus.</title>
        <authorList>
            <person name="Chen E.C."/>
            <person name="Morin E."/>
            <person name="Beaudet D."/>
            <person name="Noel J."/>
            <person name="Ndikumana S."/>
            <person name="Charron P."/>
            <person name="St-Onge C."/>
            <person name="Giorgi J."/>
            <person name="Grigoriev I.V."/>
            <person name="Roux C."/>
            <person name="Martin F.M."/>
            <person name="Corradi N."/>
        </authorList>
    </citation>
    <scope>NUCLEOTIDE SEQUENCE [LARGE SCALE GENOMIC DNA]</scope>
    <source>
        <strain evidence="1 2">A5</strain>
    </source>
</reference>
<sequence>MTKLVEIKERINLEKEEEIKIITGPENSKKKKIDTSLSNKKVKDSSEEVNTSFSYRLVMTTRHNISTQLN</sequence>
<reference evidence="1 2" key="1">
    <citation type="submission" date="2016-04" db="EMBL/GenBank/DDBJ databases">
        <title>Genome analyses suggest a sexual origin of heterokaryosis in a supposedly ancient asexual fungus.</title>
        <authorList>
            <person name="Ropars J."/>
            <person name="Sedzielewska K."/>
            <person name="Noel J."/>
            <person name="Charron P."/>
            <person name="Farinelli L."/>
            <person name="Marton T."/>
            <person name="Kruger M."/>
            <person name="Pelin A."/>
            <person name="Brachmann A."/>
            <person name="Corradi N."/>
        </authorList>
    </citation>
    <scope>NUCLEOTIDE SEQUENCE [LARGE SCALE GENOMIC DNA]</scope>
    <source>
        <strain evidence="1 2">A5</strain>
    </source>
</reference>
<proteinExistence type="predicted"/>
<gene>
    <name evidence="1" type="ORF">RhiirA5_441187</name>
</gene>
<name>A0A2N0NFY3_9GLOM</name>
<comment type="caution">
    <text evidence="1">The sequence shown here is derived from an EMBL/GenBank/DDBJ whole genome shotgun (WGS) entry which is preliminary data.</text>
</comment>
<organism evidence="1 2">
    <name type="scientific">Rhizophagus irregularis</name>
    <dbReference type="NCBI Taxonomy" id="588596"/>
    <lineage>
        <taxon>Eukaryota</taxon>
        <taxon>Fungi</taxon>
        <taxon>Fungi incertae sedis</taxon>
        <taxon>Mucoromycota</taxon>
        <taxon>Glomeromycotina</taxon>
        <taxon>Glomeromycetes</taxon>
        <taxon>Glomerales</taxon>
        <taxon>Glomeraceae</taxon>
        <taxon>Rhizophagus</taxon>
    </lineage>
</organism>
<evidence type="ECO:0000313" key="2">
    <source>
        <dbReference type="Proteomes" id="UP000232722"/>
    </source>
</evidence>
<evidence type="ECO:0000313" key="1">
    <source>
        <dbReference type="EMBL" id="PKB93475.1"/>
    </source>
</evidence>
<dbReference type="EMBL" id="LLXJ01007955">
    <property type="protein sequence ID" value="PKB93475.1"/>
    <property type="molecule type" value="Genomic_DNA"/>
</dbReference>
<dbReference type="AlphaFoldDB" id="A0A2N0NFY3"/>